<dbReference type="InterPro" id="IPR036909">
    <property type="entry name" value="Cyt_c-like_dom_sf"/>
</dbReference>
<evidence type="ECO:0000256" key="1">
    <source>
        <dbReference type="ARBA" id="ARBA00004418"/>
    </source>
</evidence>
<dbReference type="InterPro" id="IPR023929">
    <property type="entry name" value="MbnH-like"/>
</dbReference>
<feature type="domain" description="Cytochrome c" evidence="10">
    <location>
        <begin position="220"/>
        <end position="372"/>
    </location>
</feature>
<evidence type="ECO:0000256" key="5">
    <source>
        <dbReference type="ARBA" id="ARBA00022764"/>
    </source>
</evidence>
<dbReference type="AlphaFoldDB" id="A0A964BVB1"/>
<dbReference type="NCBIfam" id="TIGR04039">
    <property type="entry name" value="MXAN_0977_Heme2"/>
    <property type="match status" value="1"/>
</dbReference>
<name>A0A964BVB1_9CYAN</name>
<organism evidence="11 12">
    <name type="scientific">Waterburya agarophytonicola KI4</name>
    <dbReference type="NCBI Taxonomy" id="2874699"/>
    <lineage>
        <taxon>Bacteria</taxon>
        <taxon>Bacillati</taxon>
        <taxon>Cyanobacteriota</taxon>
        <taxon>Cyanophyceae</taxon>
        <taxon>Pleurocapsales</taxon>
        <taxon>Hyellaceae</taxon>
        <taxon>Waterburya</taxon>
        <taxon>Waterburya agarophytonicola</taxon>
    </lineage>
</organism>
<dbReference type="Gene3D" id="1.10.760.10">
    <property type="entry name" value="Cytochrome c-like domain"/>
    <property type="match status" value="2"/>
</dbReference>
<keyword evidence="6" id="KW-0560">Oxidoreductase</keyword>
<feature type="binding site" description="covalent" evidence="8">
    <location>
        <position position="236"/>
    </location>
    <ligand>
        <name>heme c</name>
        <dbReference type="ChEBI" id="CHEBI:61717"/>
        <label>2</label>
    </ligand>
</feature>
<dbReference type="Pfam" id="PF03150">
    <property type="entry name" value="CCP_MauG"/>
    <property type="match status" value="1"/>
</dbReference>
<keyword evidence="3 9" id="KW-0479">Metal-binding</keyword>
<sequence length="387" mass="43090">MSNPPLNLALAFILSICLSIGWSKTMATNNDLGVAPAYEWNLPDWTPKPIVPEDNPMTMEKVELGRHLFYEPRLSITGEYSCASCHQQSLAFTDGKPVAVGSTNQKHSRNSMSLANIAYNPVLTWANPLMTSLENQALIPIFGEHPIEMGMVGKEQEMMGWLEQDPKYQQMFQSVFKSEKKPVNVKNMTKALASFQRSLVSFNSPYDRYRYLGEENAISPAAKRGEKLFNSEEMECFHCHGGINFSDSIQHENLAFTEVAFHNTGLYNIDGKGGYPVPNTGIKEITQQAEDMGRFKVPTLRNIALTAPYMHDGSVATLRDAIAHYQAGGRTISQGELAGIGSQNPYKSGFIQGFEIKESEIDDLIAFLHSLTDEEFVSNADYSDPHN</sequence>
<evidence type="ECO:0000256" key="7">
    <source>
        <dbReference type="ARBA" id="ARBA00023004"/>
    </source>
</evidence>
<dbReference type="PANTHER" id="PTHR30600">
    <property type="entry name" value="CYTOCHROME C PEROXIDASE-RELATED"/>
    <property type="match status" value="1"/>
</dbReference>
<keyword evidence="12" id="KW-1185">Reference proteome</keyword>
<feature type="binding site" description="axial binding residue" evidence="9">
    <location>
        <position position="86"/>
    </location>
    <ligand>
        <name>heme c</name>
        <dbReference type="ChEBI" id="CHEBI:61717"/>
        <label>1</label>
    </ligand>
    <ligandPart>
        <name>Fe</name>
        <dbReference type="ChEBI" id="CHEBI:18248"/>
    </ligandPart>
</feature>
<dbReference type="EMBL" id="JADWDC010000081">
    <property type="protein sequence ID" value="MCC0179391.1"/>
    <property type="molecule type" value="Genomic_DNA"/>
</dbReference>
<dbReference type="SUPFAM" id="SSF46626">
    <property type="entry name" value="Cytochrome c"/>
    <property type="match status" value="2"/>
</dbReference>
<dbReference type="InterPro" id="IPR004852">
    <property type="entry name" value="Di-haem_cyt_c_peroxidsae"/>
</dbReference>
<dbReference type="GO" id="GO:0009055">
    <property type="term" value="F:electron transfer activity"/>
    <property type="evidence" value="ECO:0007669"/>
    <property type="project" value="InterPro"/>
</dbReference>
<comment type="caution">
    <text evidence="11">The sequence shown here is derived from an EMBL/GenBank/DDBJ whole genome shotgun (WGS) entry which is preliminary data.</text>
</comment>
<reference evidence="11" key="1">
    <citation type="journal article" date="2021" name="Antonie Van Leeuwenhoek">
        <title>Draft genome and description of Waterburya agarophytonicola gen. nov. sp. nov. (Pleurocapsales, Cyanobacteria): a seaweed symbiont.</title>
        <authorList>
            <person name="Bonthond G."/>
            <person name="Shalygin S."/>
            <person name="Bayer T."/>
            <person name="Weinberger F."/>
        </authorList>
    </citation>
    <scope>NUCLEOTIDE SEQUENCE</scope>
    <source>
        <strain evidence="11">KI4</strain>
    </source>
</reference>
<dbReference type="GO" id="GO:0046872">
    <property type="term" value="F:metal ion binding"/>
    <property type="evidence" value="ECO:0007669"/>
    <property type="project" value="UniProtKB-KW"/>
</dbReference>
<gene>
    <name evidence="11" type="ORF">I4641_20735</name>
</gene>
<evidence type="ECO:0000259" key="10">
    <source>
        <dbReference type="PROSITE" id="PS51007"/>
    </source>
</evidence>
<evidence type="ECO:0000256" key="3">
    <source>
        <dbReference type="ARBA" id="ARBA00022723"/>
    </source>
</evidence>
<dbReference type="InterPro" id="IPR009056">
    <property type="entry name" value="Cyt_c-like_dom"/>
</dbReference>
<feature type="binding site" description="axial binding residue" evidence="9">
    <location>
        <position position="240"/>
    </location>
    <ligand>
        <name>heme c</name>
        <dbReference type="ChEBI" id="CHEBI:61717"/>
        <label>2</label>
    </ligand>
    <ligandPart>
        <name>Fe</name>
        <dbReference type="ChEBI" id="CHEBI:18248"/>
    </ligandPart>
</feature>
<comment type="subcellular location">
    <subcellularLocation>
        <location evidence="1">Periplasm</location>
    </subcellularLocation>
</comment>
<keyword evidence="4" id="KW-0732">Signal</keyword>
<feature type="binding site" description="covalent" evidence="8">
    <location>
        <position position="85"/>
    </location>
    <ligand>
        <name>heme c</name>
        <dbReference type="ChEBI" id="CHEBI:61717"/>
        <label>1</label>
    </ligand>
</feature>
<dbReference type="PROSITE" id="PS51007">
    <property type="entry name" value="CYTC"/>
    <property type="match status" value="1"/>
</dbReference>
<keyword evidence="2 8" id="KW-0349">Heme</keyword>
<evidence type="ECO:0000256" key="9">
    <source>
        <dbReference type="PIRSR" id="PIRSR000294-2"/>
    </source>
</evidence>
<evidence type="ECO:0000256" key="6">
    <source>
        <dbReference type="ARBA" id="ARBA00023002"/>
    </source>
</evidence>
<accession>A0A964BVB1</accession>
<dbReference type="PIRSF" id="PIRSF000294">
    <property type="entry name" value="Cytochrome-c_peroxidase"/>
    <property type="match status" value="1"/>
</dbReference>
<keyword evidence="5" id="KW-0574">Periplasm</keyword>
<dbReference type="GO" id="GO:0042597">
    <property type="term" value="C:periplasmic space"/>
    <property type="evidence" value="ECO:0007669"/>
    <property type="project" value="UniProtKB-SubCell"/>
</dbReference>
<dbReference type="GO" id="GO:0004130">
    <property type="term" value="F:cytochrome-c peroxidase activity"/>
    <property type="evidence" value="ECO:0007669"/>
    <property type="project" value="TreeGrafter"/>
</dbReference>
<feature type="binding site" description="covalent" evidence="8">
    <location>
        <position position="239"/>
    </location>
    <ligand>
        <name>heme c</name>
        <dbReference type="ChEBI" id="CHEBI:61717"/>
        <label>2</label>
    </ligand>
</feature>
<evidence type="ECO:0000313" key="12">
    <source>
        <dbReference type="Proteomes" id="UP000729733"/>
    </source>
</evidence>
<evidence type="ECO:0000256" key="4">
    <source>
        <dbReference type="ARBA" id="ARBA00022729"/>
    </source>
</evidence>
<dbReference type="GO" id="GO:0020037">
    <property type="term" value="F:heme binding"/>
    <property type="evidence" value="ECO:0007669"/>
    <property type="project" value="InterPro"/>
</dbReference>
<feature type="binding site" description="covalent" evidence="8">
    <location>
        <position position="82"/>
    </location>
    <ligand>
        <name>heme c</name>
        <dbReference type="ChEBI" id="CHEBI:61717"/>
        <label>1</label>
    </ligand>
</feature>
<evidence type="ECO:0000256" key="2">
    <source>
        <dbReference type="ARBA" id="ARBA00022617"/>
    </source>
</evidence>
<comment type="cofactor">
    <cofactor evidence="8">
        <name>heme</name>
        <dbReference type="ChEBI" id="CHEBI:30413"/>
    </cofactor>
    <text evidence="8">Binds 2 heme groups.</text>
</comment>
<dbReference type="Proteomes" id="UP000729733">
    <property type="component" value="Unassembled WGS sequence"/>
</dbReference>
<protein>
    <submittedName>
        <fullName evidence="11">Di-heme enzyme</fullName>
    </submittedName>
</protein>
<dbReference type="InterPro" id="IPR051395">
    <property type="entry name" value="Cytochrome_c_Peroxidase/MauG"/>
</dbReference>
<evidence type="ECO:0000313" key="11">
    <source>
        <dbReference type="EMBL" id="MCC0179391.1"/>
    </source>
</evidence>
<comment type="PTM">
    <text evidence="8">Binds 2 heme groups per subunit.</text>
</comment>
<evidence type="ECO:0000256" key="8">
    <source>
        <dbReference type="PIRSR" id="PIRSR000294-1"/>
    </source>
</evidence>
<dbReference type="PANTHER" id="PTHR30600:SF14">
    <property type="entry name" value="CYTOCHROME C PEROXIDASE"/>
    <property type="match status" value="1"/>
</dbReference>
<keyword evidence="7 9" id="KW-0408">Iron</keyword>
<dbReference type="RefSeq" id="WP_229642490.1">
    <property type="nucleotide sequence ID" value="NZ_JADWDC010000081.1"/>
</dbReference>
<proteinExistence type="predicted"/>
<dbReference type="InterPro" id="IPR026259">
    <property type="entry name" value="MauG/Cytc_peroxidase"/>
</dbReference>